<comment type="caution">
    <text evidence="2">The sequence shown here is derived from an EMBL/GenBank/DDBJ whole genome shotgun (WGS) entry which is preliminary data.</text>
</comment>
<keyword evidence="3" id="KW-1185">Reference proteome</keyword>
<evidence type="ECO:0000256" key="1">
    <source>
        <dbReference type="SAM" id="MobiDB-lite"/>
    </source>
</evidence>
<proteinExistence type="predicted"/>
<feature type="region of interest" description="Disordered" evidence="1">
    <location>
        <begin position="24"/>
        <end position="69"/>
    </location>
</feature>
<accession>A0A314Y1L1</accession>
<evidence type="ECO:0000313" key="2">
    <source>
        <dbReference type="EMBL" id="PQP99276.1"/>
    </source>
</evidence>
<dbReference type="AlphaFoldDB" id="A0A314Y1L1"/>
<sequence length="127" mass="14352">MDLLEFIHHVVNVYNEALPQAADPQHIATHEAPPQALAPDEVAHPAPDQNERAALLPTSQKRGVVPLASKDPWPRGPRLWTLFTFIPLRNGSVKHSMREPELKDAFLYSIWHPWRKNITDITSIASN</sequence>
<evidence type="ECO:0000313" key="3">
    <source>
        <dbReference type="Proteomes" id="UP000250321"/>
    </source>
</evidence>
<name>A0A314Y1L1_PRUYE</name>
<protein>
    <submittedName>
        <fullName evidence="2">Uncharacterized protein</fullName>
    </submittedName>
</protein>
<dbReference type="EMBL" id="PJQY01001835">
    <property type="protein sequence ID" value="PQP99276.1"/>
    <property type="molecule type" value="Genomic_DNA"/>
</dbReference>
<dbReference type="Proteomes" id="UP000250321">
    <property type="component" value="Unassembled WGS sequence"/>
</dbReference>
<organism evidence="2 3">
    <name type="scientific">Prunus yedoensis var. nudiflora</name>
    <dbReference type="NCBI Taxonomy" id="2094558"/>
    <lineage>
        <taxon>Eukaryota</taxon>
        <taxon>Viridiplantae</taxon>
        <taxon>Streptophyta</taxon>
        <taxon>Embryophyta</taxon>
        <taxon>Tracheophyta</taxon>
        <taxon>Spermatophyta</taxon>
        <taxon>Magnoliopsida</taxon>
        <taxon>eudicotyledons</taxon>
        <taxon>Gunneridae</taxon>
        <taxon>Pentapetalae</taxon>
        <taxon>rosids</taxon>
        <taxon>fabids</taxon>
        <taxon>Rosales</taxon>
        <taxon>Rosaceae</taxon>
        <taxon>Amygdaloideae</taxon>
        <taxon>Amygdaleae</taxon>
        <taxon>Prunus</taxon>
    </lineage>
</organism>
<reference evidence="2 3" key="1">
    <citation type="submission" date="2018-02" db="EMBL/GenBank/DDBJ databases">
        <title>Draft genome of wild Prunus yedoensis var. nudiflora.</title>
        <authorList>
            <person name="Baek S."/>
            <person name="Kim J.-H."/>
            <person name="Choi K."/>
            <person name="Kim G.-B."/>
            <person name="Cho A."/>
            <person name="Jang H."/>
            <person name="Shin C.-H."/>
            <person name="Yu H.-J."/>
            <person name="Mun J.-H."/>
        </authorList>
    </citation>
    <scope>NUCLEOTIDE SEQUENCE [LARGE SCALE GENOMIC DNA]</scope>
    <source>
        <strain evidence="3">cv. Jeju island</strain>
        <tissue evidence="2">Leaf</tissue>
    </source>
</reference>
<gene>
    <name evidence="2" type="ORF">Pyn_15310</name>
</gene>